<gene>
    <name evidence="8" type="ORF">QJ521_03055</name>
</gene>
<evidence type="ECO:0000256" key="6">
    <source>
        <dbReference type="SAM" id="Phobius"/>
    </source>
</evidence>
<feature type="transmembrane region" description="Helical" evidence="6">
    <location>
        <begin position="468"/>
        <end position="492"/>
    </location>
</feature>
<comment type="subcellular location">
    <subcellularLocation>
        <location evidence="1">Cell membrane</location>
        <topology evidence="1">Multi-pass membrane protein</topology>
    </subcellularLocation>
</comment>
<keyword evidence="4 6" id="KW-1133">Transmembrane helix</keyword>
<feature type="domain" description="Na+/H+ antiporter NhaC-like C-terminal" evidence="7">
    <location>
        <begin position="155"/>
        <end position="473"/>
    </location>
</feature>
<keyword evidence="2" id="KW-1003">Cell membrane</keyword>
<feature type="transmembrane region" description="Helical" evidence="6">
    <location>
        <begin position="329"/>
        <end position="348"/>
    </location>
</feature>
<feature type="transmembrane region" description="Helical" evidence="6">
    <location>
        <begin position="255"/>
        <end position="276"/>
    </location>
</feature>
<feature type="transmembrane region" description="Helical" evidence="6">
    <location>
        <begin position="368"/>
        <end position="386"/>
    </location>
</feature>
<feature type="transmembrane region" description="Helical" evidence="6">
    <location>
        <begin position="189"/>
        <end position="211"/>
    </location>
</feature>
<feature type="transmembrane region" description="Helical" evidence="6">
    <location>
        <begin position="398"/>
        <end position="424"/>
    </location>
</feature>
<organism evidence="8 9">
    <name type="scientific">Peloplasma aerotolerans</name>
    <dbReference type="NCBI Taxonomy" id="3044389"/>
    <lineage>
        <taxon>Bacteria</taxon>
        <taxon>Bacillati</taxon>
        <taxon>Mycoplasmatota</taxon>
        <taxon>Mollicutes</taxon>
        <taxon>Acholeplasmatales</taxon>
        <taxon>Acholeplasmataceae</taxon>
        <taxon>Peloplasma</taxon>
    </lineage>
</organism>
<sequence>MQLFLSLLPALVMIVLVIATRKVLISLGIGIILAALIYAEWSIIGMVTYIWGSFIGIATSLDWYLPIIGFVVIIGGITAVITLMGGILAFANWAVSKVKNPVAAQLLTWILGIIICIDDYFNALVIGEVSKPITDQYKISRAKLAYIIDSTSAPVVILMPISTWGAYIIGMMGGLFVNSGYTTHTGFSGFLAAVPYQFYPITAIIMVFLVIKLGINFGAMKQFEDASASGDDVSKLDAAQAVSQVKIEGTRATQWSLIVPILVLVFVTFFMMFLKAGFVPSEIMDQEITVPLFLGGLSAYITAVIFALTDRAVKIKSIAVVSGKGMLSMFKSAVAILVLAWMVSGAIQDLGTGDLIAAAISGTSLSPALVPLVMFFIAGGIAFATGTSWGSFGILLPIAIPIAMATNPIFMPAIVAAVLGGAVFGDHSSPISDTTVLSATGARSTLHSHFISQLPYALVTAGIAAFGYLVYGLTEILVLSYLIIAILIFLFTKYWKVIFLKKADKVQELQTEKE</sequence>
<evidence type="ECO:0000256" key="1">
    <source>
        <dbReference type="ARBA" id="ARBA00004651"/>
    </source>
</evidence>
<proteinExistence type="predicted"/>
<dbReference type="AlphaFoldDB" id="A0AAW6U7F3"/>
<dbReference type="InterPro" id="IPR018461">
    <property type="entry name" value="Na/H_Antiport_NhaC-like_C"/>
</dbReference>
<name>A0AAW6U7F3_9MOLU</name>
<evidence type="ECO:0000313" key="9">
    <source>
        <dbReference type="Proteomes" id="UP001431532"/>
    </source>
</evidence>
<evidence type="ECO:0000256" key="3">
    <source>
        <dbReference type="ARBA" id="ARBA00022692"/>
    </source>
</evidence>
<reference evidence="8" key="1">
    <citation type="submission" date="2023-05" db="EMBL/GenBank/DDBJ databases">
        <title>Mariniplasma microaerophilum sp. nov., a novel anaerobic mollicute isolated from terrestrial mud volcano, Taman Peninsula, Russia.</title>
        <authorList>
            <person name="Khomyakova M.A."/>
            <person name="Merkel A.Y."/>
            <person name="Slobodkin A.I."/>
        </authorList>
    </citation>
    <scope>NUCLEOTIDE SEQUENCE</scope>
    <source>
        <strain evidence="8">M4Ah</strain>
    </source>
</reference>
<feature type="transmembrane region" description="Helical" evidence="6">
    <location>
        <begin position="144"/>
        <end position="169"/>
    </location>
</feature>
<evidence type="ECO:0000256" key="2">
    <source>
        <dbReference type="ARBA" id="ARBA00022475"/>
    </source>
</evidence>
<feature type="transmembrane region" description="Helical" evidence="6">
    <location>
        <begin position="102"/>
        <end position="123"/>
    </location>
</feature>
<dbReference type="PANTHER" id="PTHR43478:SF1">
    <property type="entry name" value="NA+_H+ ANTIPORTER NHAC-LIKE C-TERMINAL DOMAIN-CONTAINING PROTEIN"/>
    <property type="match status" value="1"/>
</dbReference>
<dbReference type="Pfam" id="PF03553">
    <property type="entry name" value="Na_H_antiporter"/>
    <property type="match status" value="1"/>
</dbReference>
<comment type="caution">
    <text evidence="8">The sequence shown here is derived from an EMBL/GenBank/DDBJ whole genome shotgun (WGS) entry which is preliminary data.</text>
</comment>
<keyword evidence="3 6" id="KW-0812">Transmembrane</keyword>
<feature type="transmembrane region" description="Helical" evidence="6">
    <location>
        <begin position="63"/>
        <end position="90"/>
    </location>
</feature>
<dbReference type="RefSeq" id="WP_282838950.1">
    <property type="nucleotide sequence ID" value="NZ_JASCXW010000006.1"/>
</dbReference>
<accession>A0AAW6U7F3</accession>
<evidence type="ECO:0000313" key="8">
    <source>
        <dbReference type="EMBL" id="MDI6452534.1"/>
    </source>
</evidence>
<dbReference type="GO" id="GO:0005886">
    <property type="term" value="C:plasma membrane"/>
    <property type="evidence" value="ECO:0007669"/>
    <property type="project" value="UniProtKB-SubCell"/>
</dbReference>
<keyword evidence="5 6" id="KW-0472">Membrane</keyword>
<evidence type="ECO:0000256" key="5">
    <source>
        <dbReference type="ARBA" id="ARBA00023136"/>
    </source>
</evidence>
<keyword evidence="9" id="KW-1185">Reference proteome</keyword>
<evidence type="ECO:0000259" key="7">
    <source>
        <dbReference type="Pfam" id="PF03553"/>
    </source>
</evidence>
<feature type="transmembrane region" description="Helical" evidence="6">
    <location>
        <begin position="29"/>
        <end position="51"/>
    </location>
</feature>
<protein>
    <submittedName>
        <fullName evidence="8">Na+/H+ antiporter NhaC family protein</fullName>
    </submittedName>
</protein>
<dbReference type="EMBL" id="JASCXW010000006">
    <property type="protein sequence ID" value="MDI6452534.1"/>
    <property type="molecule type" value="Genomic_DNA"/>
</dbReference>
<dbReference type="PANTHER" id="PTHR43478">
    <property type="entry name" value="NA+/H+ ANTIPORTER-RELATED"/>
    <property type="match status" value="1"/>
</dbReference>
<feature type="transmembrane region" description="Helical" evidence="6">
    <location>
        <begin position="288"/>
        <end position="308"/>
    </location>
</feature>
<dbReference type="Proteomes" id="UP001431532">
    <property type="component" value="Unassembled WGS sequence"/>
</dbReference>
<evidence type="ECO:0000256" key="4">
    <source>
        <dbReference type="ARBA" id="ARBA00022989"/>
    </source>
</evidence>